<feature type="compositionally biased region" description="Polar residues" evidence="7">
    <location>
        <begin position="198"/>
        <end position="214"/>
    </location>
</feature>
<dbReference type="Pfam" id="PF00172">
    <property type="entry name" value="Zn_clus"/>
    <property type="match status" value="1"/>
</dbReference>
<dbReference type="InterPro" id="IPR036864">
    <property type="entry name" value="Zn2-C6_fun-type_DNA-bd_sf"/>
</dbReference>
<dbReference type="PROSITE" id="PS50048">
    <property type="entry name" value="ZN2_CY6_FUNGAL_2"/>
    <property type="match status" value="1"/>
</dbReference>
<dbReference type="GO" id="GO:0005634">
    <property type="term" value="C:nucleus"/>
    <property type="evidence" value="ECO:0007669"/>
    <property type="project" value="UniProtKB-SubCell"/>
</dbReference>
<evidence type="ECO:0000256" key="5">
    <source>
        <dbReference type="ARBA" id="ARBA00023163"/>
    </source>
</evidence>
<dbReference type="InterPro" id="IPR007219">
    <property type="entry name" value="XnlR_reg_dom"/>
</dbReference>
<feature type="compositionally biased region" description="Polar residues" evidence="7">
    <location>
        <begin position="106"/>
        <end position="126"/>
    </location>
</feature>
<dbReference type="GO" id="GO:0008270">
    <property type="term" value="F:zinc ion binding"/>
    <property type="evidence" value="ECO:0007669"/>
    <property type="project" value="InterPro"/>
</dbReference>
<keyword evidence="3" id="KW-0805">Transcription regulation</keyword>
<keyword evidence="6" id="KW-0539">Nucleus</keyword>
<dbReference type="Pfam" id="PF04082">
    <property type="entry name" value="Fungal_trans"/>
    <property type="match status" value="1"/>
</dbReference>
<proteinExistence type="predicted"/>
<dbReference type="EMBL" id="MDYL01000012">
    <property type="protein sequence ID" value="OQD74078.1"/>
    <property type="molecule type" value="Genomic_DNA"/>
</dbReference>
<evidence type="ECO:0000256" key="2">
    <source>
        <dbReference type="ARBA" id="ARBA00022723"/>
    </source>
</evidence>
<accession>A0A1V6PAM7</accession>
<sequence>MEDRVDPAAQTVRVPQSRAGAPRVRLSCEACRQRKVKCDKLSPCTSCVRLGLQCIPVERARLPRGRTRRQPERGVHTDRELADRVAKLEDLLRKYAPNGQAFPGELQTSTVPSGSTDAGQSDQSFPLKTEDVESWRENPQRSATMILPHRPRPQSAYIASSFWEDMMQTTTELRHVLDGRENEEPGIQNPTGLGGTSFIGSENSDSPNSPMSNREISISPQTRRSLCEIYLRNVDPVFKILHRPSLRAFLIDEEPYLDYEPDHQAPVTLAYAVYYAAVCTIDDPQCQVMFGVGKKTILADLQRETEAALIKSDFVTTNDLTILQAYVLSLLAARSQDQSRRVWTMAAMALRTGQALCLHLGDPPFHVSSFDKEMRRRLWQAIGLLDLAASLDRASEPMMQSAWLDAHPPANINDEDIYFGMETPIQEPPKGTFTDMAYSLILAAAQSVARMLAFRDFIEPGKKTMALRKQILEDFQDRASTILRGCRPDLFGFQLYARRTAAIINGFLQLGCLRPLQRSPNFIPPHLPGDGLLRLAADNLQKLHEAYSDPATASWTWFGSLWVPWHGLAVALAEMCVCKDPETMALYWPVIEQVFYRSSLGVADSQHGMLWKPLEKLMNQARAHRRNMIGSRSSVNAMQQAPPMMPMKSVAQPLNVGLTSEQPTAQLSAQDLNAPPGSTNHNMGIDLSGQPLDTAMSLPQNTIPIDMLDYYPNVWDDVDFSVTGLQGPGDNIAWHNYSSFIGDVYDNVNYMF</sequence>
<evidence type="ECO:0000256" key="1">
    <source>
        <dbReference type="ARBA" id="ARBA00004123"/>
    </source>
</evidence>
<evidence type="ECO:0000256" key="6">
    <source>
        <dbReference type="ARBA" id="ARBA00023242"/>
    </source>
</evidence>
<evidence type="ECO:0000256" key="4">
    <source>
        <dbReference type="ARBA" id="ARBA00023125"/>
    </source>
</evidence>
<comment type="subcellular location">
    <subcellularLocation>
        <location evidence="1">Nucleus</location>
    </subcellularLocation>
</comment>
<dbReference type="Gene3D" id="4.10.240.10">
    <property type="entry name" value="Zn(2)-C6 fungal-type DNA-binding domain"/>
    <property type="match status" value="1"/>
</dbReference>
<organism evidence="9 10">
    <name type="scientific">Penicillium decumbens</name>
    <dbReference type="NCBI Taxonomy" id="69771"/>
    <lineage>
        <taxon>Eukaryota</taxon>
        <taxon>Fungi</taxon>
        <taxon>Dikarya</taxon>
        <taxon>Ascomycota</taxon>
        <taxon>Pezizomycotina</taxon>
        <taxon>Eurotiomycetes</taxon>
        <taxon>Eurotiomycetidae</taxon>
        <taxon>Eurotiales</taxon>
        <taxon>Aspergillaceae</taxon>
        <taxon>Penicillium</taxon>
    </lineage>
</organism>
<keyword evidence="5" id="KW-0804">Transcription</keyword>
<dbReference type="AlphaFoldDB" id="A0A1V6PAM7"/>
<dbReference type="OMA" id="WPNVWDA"/>
<feature type="domain" description="Zn(2)-C6 fungal-type" evidence="8">
    <location>
        <begin position="27"/>
        <end position="54"/>
    </location>
</feature>
<dbReference type="OrthoDB" id="435881at2759"/>
<dbReference type="InterPro" id="IPR050613">
    <property type="entry name" value="Sec_Metabolite_Reg"/>
</dbReference>
<keyword evidence="10" id="KW-1185">Reference proteome</keyword>
<evidence type="ECO:0000256" key="3">
    <source>
        <dbReference type="ARBA" id="ARBA00023015"/>
    </source>
</evidence>
<dbReference type="InterPro" id="IPR001138">
    <property type="entry name" value="Zn2Cys6_DnaBD"/>
</dbReference>
<dbReference type="CDD" id="cd12148">
    <property type="entry name" value="fungal_TF_MHR"/>
    <property type="match status" value="1"/>
</dbReference>
<dbReference type="PANTHER" id="PTHR31001:SF50">
    <property type="entry name" value="ZN(II)2CYS6 TRANSCRIPTION FACTOR (EUROFUNG)"/>
    <property type="match status" value="1"/>
</dbReference>
<feature type="region of interest" description="Disordered" evidence="7">
    <location>
        <begin position="98"/>
        <end position="133"/>
    </location>
</feature>
<feature type="region of interest" description="Disordered" evidence="7">
    <location>
        <begin position="182"/>
        <end position="214"/>
    </location>
</feature>
<keyword evidence="4" id="KW-0238">DNA-binding</keyword>
<evidence type="ECO:0000259" key="8">
    <source>
        <dbReference type="PROSITE" id="PS50048"/>
    </source>
</evidence>
<dbReference type="GO" id="GO:0000981">
    <property type="term" value="F:DNA-binding transcription factor activity, RNA polymerase II-specific"/>
    <property type="evidence" value="ECO:0007669"/>
    <property type="project" value="InterPro"/>
</dbReference>
<keyword evidence="2" id="KW-0479">Metal-binding</keyword>
<evidence type="ECO:0000313" key="10">
    <source>
        <dbReference type="Proteomes" id="UP000191522"/>
    </source>
</evidence>
<comment type="caution">
    <text evidence="9">The sequence shown here is derived from an EMBL/GenBank/DDBJ whole genome shotgun (WGS) entry which is preliminary data.</text>
</comment>
<dbReference type="GO" id="GO:0003677">
    <property type="term" value="F:DNA binding"/>
    <property type="evidence" value="ECO:0007669"/>
    <property type="project" value="UniProtKB-KW"/>
</dbReference>
<dbReference type="GO" id="GO:0006351">
    <property type="term" value="P:DNA-templated transcription"/>
    <property type="evidence" value="ECO:0007669"/>
    <property type="project" value="InterPro"/>
</dbReference>
<dbReference type="STRING" id="69771.A0A1V6PAM7"/>
<dbReference type="PANTHER" id="PTHR31001">
    <property type="entry name" value="UNCHARACTERIZED TRANSCRIPTIONAL REGULATORY PROTEIN"/>
    <property type="match status" value="1"/>
</dbReference>
<dbReference type="CDD" id="cd00067">
    <property type="entry name" value="GAL4"/>
    <property type="match status" value="1"/>
</dbReference>
<dbReference type="PROSITE" id="PS00463">
    <property type="entry name" value="ZN2_CY6_FUNGAL_1"/>
    <property type="match status" value="1"/>
</dbReference>
<gene>
    <name evidence="9" type="ORF">PENDEC_c012G01609</name>
</gene>
<dbReference type="SUPFAM" id="SSF57701">
    <property type="entry name" value="Zn2/Cys6 DNA-binding domain"/>
    <property type="match status" value="1"/>
</dbReference>
<dbReference type="SMART" id="SM00066">
    <property type="entry name" value="GAL4"/>
    <property type="match status" value="1"/>
</dbReference>
<name>A0A1V6PAM7_PENDC</name>
<evidence type="ECO:0000256" key="7">
    <source>
        <dbReference type="SAM" id="MobiDB-lite"/>
    </source>
</evidence>
<reference evidence="10" key="1">
    <citation type="journal article" date="2017" name="Nat. Microbiol.">
        <title>Global analysis of biosynthetic gene clusters reveals vast potential of secondary metabolite production in Penicillium species.</title>
        <authorList>
            <person name="Nielsen J.C."/>
            <person name="Grijseels S."/>
            <person name="Prigent S."/>
            <person name="Ji B."/>
            <person name="Dainat J."/>
            <person name="Nielsen K.F."/>
            <person name="Frisvad J.C."/>
            <person name="Workman M."/>
            <person name="Nielsen J."/>
        </authorList>
    </citation>
    <scope>NUCLEOTIDE SEQUENCE [LARGE SCALE GENOMIC DNA]</scope>
    <source>
        <strain evidence="10">IBT 11843</strain>
    </source>
</reference>
<dbReference type="Proteomes" id="UP000191522">
    <property type="component" value="Unassembled WGS sequence"/>
</dbReference>
<protein>
    <recommendedName>
        <fullName evidence="8">Zn(2)-C6 fungal-type domain-containing protein</fullName>
    </recommendedName>
</protein>
<evidence type="ECO:0000313" key="9">
    <source>
        <dbReference type="EMBL" id="OQD74078.1"/>
    </source>
</evidence>